<protein>
    <recommendedName>
        <fullName evidence="1">Putative plant transposon protein domain-containing protein</fullName>
    </recommendedName>
</protein>
<organism evidence="2 3">
    <name type="scientific">Datura stramonium</name>
    <name type="common">Jimsonweed</name>
    <name type="synonym">Common thornapple</name>
    <dbReference type="NCBI Taxonomy" id="4076"/>
    <lineage>
        <taxon>Eukaryota</taxon>
        <taxon>Viridiplantae</taxon>
        <taxon>Streptophyta</taxon>
        <taxon>Embryophyta</taxon>
        <taxon>Tracheophyta</taxon>
        <taxon>Spermatophyta</taxon>
        <taxon>Magnoliopsida</taxon>
        <taxon>eudicotyledons</taxon>
        <taxon>Gunneridae</taxon>
        <taxon>Pentapetalae</taxon>
        <taxon>asterids</taxon>
        <taxon>lamiids</taxon>
        <taxon>Solanales</taxon>
        <taxon>Solanaceae</taxon>
        <taxon>Solanoideae</taxon>
        <taxon>Datureae</taxon>
        <taxon>Datura</taxon>
    </lineage>
</organism>
<dbReference type="EMBL" id="JACEIK010001397">
    <property type="protein sequence ID" value="MCD7469065.1"/>
    <property type="molecule type" value="Genomic_DNA"/>
</dbReference>
<dbReference type="Proteomes" id="UP000823775">
    <property type="component" value="Unassembled WGS sequence"/>
</dbReference>
<dbReference type="InterPro" id="IPR046796">
    <property type="entry name" value="Transposase_32_dom"/>
</dbReference>
<sequence>MKLEDRTKVVPHLTSVWVRGQDVQVTPKAIKSLYLEEPIPPHPILRQKIADKANQFHRVARIIAQCQPQWEVSKGLIHRHDLNFDACMWSNLVFSRLMPSRNTLEVPIEVAILLACIMKHVHINVGEIIDDQFR</sequence>
<proteinExistence type="predicted"/>
<dbReference type="Pfam" id="PF20167">
    <property type="entry name" value="Transposase_32"/>
    <property type="match status" value="1"/>
</dbReference>
<evidence type="ECO:0000313" key="2">
    <source>
        <dbReference type="EMBL" id="MCD7469065.1"/>
    </source>
</evidence>
<evidence type="ECO:0000259" key="1">
    <source>
        <dbReference type="Pfam" id="PF20167"/>
    </source>
</evidence>
<reference evidence="2 3" key="1">
    <citation type="journal article" date="2021" name="BMC Genomics">
        <title>Datura genome reveals duplications of psychoactive alkaloid biosynthetic genes and high mutation rate following tissue culture.</title>
        <authorList>
            <person name="Rajewski A."/>
            <person name="Carter-House D."/>
            <person name="Stajich J."/>
            <person name="Litt A."/>
        </authorList>
    </citation>
    <scope>NUCLEOTIDE SEQUENCE [LARGE SCALE GENOMIC DNA]</scope>
    <source>
        <strain evidence="2">AR-01</strain>
    </source>
</reference>
<gene>
    <name evidence="2" type="ORF">HAX54_007700</name>
</gene>
<keyword evidence="3" id="KW-1185">Reference proteome</keyword>
<name>A0ABS8TDK0_DATST</name>
<evidence type="ECO:0000313" key="3">
    <source>
        <dbReference type="Proteomes" id="UP000823775"/>
    </source>
</evidence>
<comment type="caution">
    <text evidence="2">The sequence shown here is derived from an EMBL/GenBank/DDBJ whole genome shotgun (WGS) entry which is preliminary data.</text>
</comment>
<feature type="domain" description="Putative plant transposon protein" evidence="1">
    <location>
        <begin position="11"/>
        <end position="132"/>
    </location>
</feature>
<accession>A0ABS8TDK0</accession>